<dbReference type="PROSITE" id="PS50042">
    <property type="entry name" value="CNMP_BINDING_3"/>
    <property type="match status" value="1"/>
</dbReference>
<dbReference type="SUPFAM" id="SSF51206">
    <property type="entry name" value="cAMP-binding domain-like"/>
    <property type="match status" value="1"/>
</dbReference>
<evidence type="ECO:0000256" key="11">
    <source>
        <dbReference type="SAM" id="Phobius"/>
    </source>
</evidence>
<keyword evidence="8" id="KW-0406">Ion transport</keyword>
<dbReference type="Proteomes" id="UP000236333">
    <property type="component" value="Unassembled WGS sequence"/>
</dbReference>
<dbReference type="Gene3D" id="3.80.10.10">
    <property type="entry name" value="Ribonuclease Inhibitor"/>
    <property type="match status" value="1"/>
</dbReference>
<feature type="region of interest" description="Disordered" evidence="10">
    <location>
        <begin position="1"/>
        <end position="35"/>
    </location>
</feature>
<evidence type="ECO:0000256" key="10">
    <source>
        <dbReference type="SAM" id="MobiDB-lite"/>
    </source>
</evidence>
<feature type="domain" description="Cyclic nucleotide-binding" evidence="12">
    <location>
        <begin position="598"/>
        <end position="649"/>
    </location>
</feature>
<feature type="compositionally biased region" description="Pro residues" evidence="10">
    <location>
        <begin position="525"/>
        <end position="535"/>
    </location>
</feature>
<dbReference type="AlphaFoldDB" id="A0A2J7ZV11"/>
<organism evidence="13 14">
    <name type="scientific">Tetrabaena socialis</name>
    <dbReference type="NCBI Taxonomy" id="47790"/>
    <lineage>
        <taxon>Eukaryota</taxon>
        <taxon>Viridiplantae</taxon>
        <taxon>Chlorophyta</taxon>
        <taxon>core chlorophytes</taxon>
        <taxon>Chlorophyceae</taxon>
        <taxon>CS clade</taxon>
        <taxon>Chlamydomonadales</taxon>
        <taxon>Tetrabaenaceae</taxon>
        <taxon>Tetrabaena</taxon>
    </lineage>
</organism>
<evidence type="ECO:0000256" key="7">
    <source>
        <dbReference type="ARBA" id="ARBA00022989"/>
    </source>
</evidence>
<dbReference type="InterPro" id="IPR032675">
    <property type="entry name" value="LRR_dom_sf"/>
</dbReference>
<keyword evidence="3" id="KW-0813">Transport</keyword>
<feature type="region of interest" description="Disordered" evidence="10">
    <location>
        <begin position="521"/>
        <end position="558"/>
    </location>
</feature>
<dbReference type="InterPro" id="IPR018490">
    <property type="entry name" value="cNMP-bd_dom_sf"/>
</dbReference>
<dbReference type="PANTHER" id="PTHR48051">
    <property type="match status" value="1"/>
</dbReference>
<dbReference type="InterPro" id="IPR005821">
    <property type="entry name" value="Ion_trans_dom"/>
</dbReference>
<dbReference type="InterPro" id="IPR050216">
    <property type="entry name" value="LRR_domain-containing"/>
</dbReference>
<feature type="transmembrane region" description="Helical" evidence="11">
    <location>
        <begin position="134"/>
        <end position="154"/>
    </location>
</feature>
<dbReference type="InterPro" id="IPR014710">
    <property type="entry name" value="RmlC-like_jellyroll"/>
</dbReference>
<dbReference type="Pfam" id="PF00520">
    <property type="entry name" value="Ion_trans"/>
    <property type="match status" value="1"/>
</dbReference>
<evidence type="ECO:0000256" key="5">
    <source>
        <dbReference type="ARBA" id="ARBA00022692"/>
    </source>
</evidence>
<dbReference type="InterPro" id="IPR000595">
    <property type="entry name" value="cNMP-bd_dom"/>
</dbReference>
<reference evidence="13 14" key="1">
    <citation type="journal article" date="2017" name="Mol. Biol. Evol.">
        <title>The 4-celled Tetrabaena socialis nuclear genome reveals the essential components for genetic control of cell number at the origin of multicellularity in the volvocine lineage.</title>
        <authorList>
            <person name="Featherston J."/>
            <person name="Arakaki Y."/>
            <person name="Hanschen E.R."/>
            <person name="Ferris P.J."/>
            <person name="Michod R.E."/>
            <person name="Olson B.J.S.C."/>
            <person name="Nozaki H."/>
            <person name="Durand P.M."/>
        </authorList>
    </citation>
    <scope>NUCLEOTIDE SEQUENCE [LARGE SCALE GENOMIC DNA]</scope>
    <source>
        <strain evidence="13 14">NIES-571</strain>
    </source>
</reference>
<dbReference type="GO" id="GO:0005216">
    <property type="term" value="F:monoatomic ion channel activity"/>
    <property type="evidence" value="ECO:0007669"/>
    <property type="project" value="InterPro"/>
</dbReference>
<sequence length="657" mass="67449">MGECAGRWPYDDDDDDEPYDEDGVTRRLSCGGGGGGGAGHAWSRVVAAAGRSIQAPPSQAERGANSLAAVRVPRVGFWGGLRRLAGIVFWDVVHPGSVARTAWDMFMVVLLVYVAVVTPYVIGFDIVYDDLSSFLGLAELVLNGFFLLDIFLNFRTAVLPGGDPANRSRLITRRAAIARSYLAGWFALDLMAGLPWNQVRSPFSAPRPRSPIRLELLPAGLADATCLTRLDVADCNLQSLEGLELTRLTGLRQLILSGNWRLGYCPDAVVSLGLVTQLDLSGCGLSGLPASLGYATQLLQLQLSSNDLQQVPDCLSRLTLLRSLHLDYNGLQRLPACLAALTALTALDVGGNALGALPGELGALGALQHLALGSNALEEVAFLAPAAPTNPLPRLTSYGRLAVRQYLAGPSGGSGDGGGGGNYRILADAAAARDDAGSSSAAAAALDGRGAAAGSGGGRDGGDGSEDGSAGARRSISGRDGVSSHAPAAAAAAAAAAGGGGGGGLQAEAEWGDAAYELYAGSYLQPPPPPPSPPPPRRKGSGGGGAGAGVEAAPGAASQPPFAMASGVAAAQAAEAAALPPRRQWRMLYSDSVPFKHVRTLKPNSFFGEYGCLTGCPRTASVVARRASELYVLVRADLAAALGGWADLRAVWQVRKG</sequence>
<gene>
    <name evidence="13" type="ORF">TSOC_009762</name>
</gene>
<evidence type="ECO:0000256" key="4">
    <source>
        <dbReference type="ARBA" id="ARBA00022614"/>
    </source>
</evidence>
<evidence type="ECO:0000256" key="8">
    <source>
        <dbReference type="ARBA" id="ARBA00023065"/>
    </source>
</evidence>
<dbReference type="OrthoDB" id="426293at2759"/>
<feature type="transmembrane region" description="Helical" evidence="11">
    <location>
        <begin position="175"/>
        <end position="196"/>
    </location>
</feature>
<evidence type="ECO:0000313" key="13">
    <source>
        <dbReference type="EMBL" id="PNH04113.1"/>
    </source>
</evidence>
<dbReference type="GO" id="GO:0016020">
    <property type="term" value="C:membrane"/>
    <property type="evidence" value="ECO:0007669"/>
    <property type="project" value="UniProtKB-SubCell"/>
</dbReference>
<keyword evidence="4" id="KW-0433">Leucine-rich repeat</keyword>
<dbReference type="InterPro" id="IPR003591">
    <property type="entry name" value="Leu-rich_rpt_typical-subtyp"/>
</dbReference>
<keyword evidence="9 11" id="KW-0472">Membrane</keyword>
<dbReference type="EMBL" id="PGGS01000422">
    <property type="protein sequence ID" value="PNH04113.1"/>
    <property type="molecule type" value="Genomic_DNA"/>
</dbReference>
<keyword evidence="14" id="KW-1185">Reference proteome</keyword>
<feature type="compositionally biased region" description="Acidic residues" evidence="10">
    <location>
        <begin position="11"/>
        <end position="22"/>
    </location>
</feature>
<dbReference type="SMART" id="SM00369">
    <property type="entry name" value="LRR_TYP"/>
    <property type="match status" value="4"/>
</dbReference>
<comment type="subcellular location">
    <subcellularLocation>
        <location evidence="2">Cytoplasm</location>
        <location evidence="2">Cytoskeleton</location>
        <location evidence="2">Cilium axoneme</location>
    </subcellularLocation>
    <subcellularLocation>
        <location evidence="1">Membrane</location>
        <topology evidence="1">Multi-pass membrane protein</topology>
    </subcellularLocation>
</comment>
<dbReference type="CDD" id="cd00038">
    <property type="entry name" value="CAP_ED"/>
    <property type="match status" value="1"/>
</dbReference>
<keyword evidence="5 11" id="KW-0812">Transmembrane</keyword>
<dbReference type="Pfam" id="PF00027">
    <property type="entry name" value="cNMP_binding"/>
    <property type="match status" value="1"/>
</dbReference>
<protein>
    <submittedName>
        <fullName evidence="13">Protein LAP2</fullName>
    </submittedName>
</protein>
<feature type="compositionally biased region" description="Low complexity" evidence="10">
    <location>
        <begin position="549"/>
        <end position="558"/>
    </location>
</feature>
<evidence type="ECO:0000256" key="6">
    <source>
        <dbReference type="ARBA" id="ARBA00022737"/>
    </source>
</evidence>
<evidence type="ECO:0000256" key="1">
    <source>
        <dbReference type="ARBA" id="ARBA00004141"/>
    </source>
</evidence>
<dbReference type="PANTHER" id="PTHR48051:SF54">
    <property type="entry name" value="LEUCINE-RICH REPEAT-CONTAINING PROTEIN"/>
    <property type="match status" value="1"/>
</dbReference>
<feature type="region of interest" description="Disordered" evidence="10">
    <location>
        <begin position="449"/>
        <end position="484"/>
    </location>
</feature>
<evidence type="ECO:0000259" key="12">
    <source>
        <dbReference type="PROSITE" id="PS50042"/>
    </source>
</evidence>
<dbReference type="SUPFAM" id="SSF81324">
    <property type="entry name" value="Voltage-gated potassium channels"/>
    <property type="match status" value="1"/>
</dbReference>
<proteinExistence type="predicted"/>
<evidence type="ECO:0000256" key="9">
    <source>
        <dbReference type="ARBA" id="ARBA00023136"/>
    </source>
</evidence>
<name>A0A2J7ZV11_9CHLO</name>
<dbReference type="Gene3D" id="2.60.120.10">
    <property type="entry name" value="Jelly Rolls"/>
    <property type="match status" value="1"/>
</dbReference>
<keyword evidence="6" id="KW-0677">Repeat</keyword>
<evidence type="ECO:0000313" key="14">
    <source>
        <dbReference type="Proteomes" id="UP000236333"/>
    </source>
</evidence>
<evidence type="ECO:0000256" key="2">
    <source>
        <dbReference type="ARBA" id="ARBA00004430"/>
    </source>
</evidence>
<comment type="caution">
    <text evidence="13">The sequence shown here is derived from an EMBL/GenBank/DDBJ whole genome shotgun (WGS) entry which is preliminary data.</text>
</comment>
<accession>A0A2J7ZV11</accession>
<feature type="transmembrane region" description="Helical" evidence="11">
    <location>
        <begin position="106"/>
        <end position="128"/>
    </location>
</feature>
<evidence type="ECO:0000256" key="3">
    <source>
        <dbReference type="ARBA" id="ARBA00022448"/>
    </source>
</evidence>
<keyword evidence="7 11" id="KW-1133">Transmembrane helix</keyword>
<dbReference type="GO" id="GO:0005930">
    <property type="term" value="C:axoneme"/>
    <property type="evidence" value="ECO:0007669"/>
    <property type="project" value="UniProtKB-SubCell"/>
</dbReference>
<dbReference type="SUPFAM" id="SSF52058">
    <property type="entry name" value="L domain-like"/>
    <property type="match status" value="1"/>
</dbReference>